<dbReference type="OrthoDB" id="9815750at2"/>
<name>Q21SG1_ALBFT</name>
<keyword evidence="4" id="KW-0597">Phosphoprotein</keyword>
<dbReference type="Gene3D" id="3.30.450.20">
    <property type="entry name" value="PAS domain"/>
    <property type="match status" value="1"/>
</dbReference>
<dbReference type="STRING" id="338969.Rfer_3588"/>
<evidence type="ECO:0000259" key="13">
    <source>
        <dbReference type="PROSITE" id="PS50885"/>
    </source>
</evidence>
<evidence type="ECO:0000256" key="2">
    <source>
        <dbReference type="ARBA" id="ARBA00004370"/>
    </source>
</evidence>
<evidence type="ECO:0000256" key="10">
    <source>
        <dbReference type="SAM" id="Phobius"/>
    </source>
</evidence>
<evidence type="ECO:0000313" key="15">
    <source>
        <dbReference type="Proteomes" id="UP000008332"/>
    </source>
</evidence>
<dbReference type="InterPro" id="IPR036097">
    <property type="entry name" value="HisK_dim/P_sf"/>
</dbReference>
<feature type="domain" description="HAMP" evidence="13">
    <location>
        <begin position="332"/>
        <end position="384"/>
    </location>
</feature>
<evidence type="ECO:0000256" key="8">
    <source>
        <dbReference type="ARBA" id="ARBA00022840"/>
    </source>
</evidence>
<dbReference type="SUPFAM" id="SSF158472">
    <property type="entry name" value="HAMP domain-like"/>
    <property type="match status" value="1"/>
</dbReference>
<dbReference type="EC" id="2.7.13.3" evidence="3"/>
<dbReference type="SUPFAM" id="SSF47384">
    <property type="entry name" value="Homodimeric domain of signal transducing histidine kinase"/>
    <property type="match status" value="1"/>
</dbReference>
<evidence type="ECO:0000256" key="3">
    <source>
        <dbReference type="ARBA" id="ARBA00012438"/>
    </source>
</evidence>
<dbReference type="Pfam" id="PF02518">
    <property type="entry name" value="HATPase_c"/>
    <property type="match status" value="1"/>
</dbReference>
<dbReference type="InterPro" id="IPR035965">
    <property type="entry name" value="PAS-like_dom_sf"/>
</dbReference>
<dbReference type="PIRSF" id="PIRSF037532">
    <property type="entry name" value="STHK_NtrY"/>
    <property type="match status" value="1"/>
</dbReference>
<dbReference type="InterPro" id="IPR003661">
    <property type="entry name" value="HisK_dim/P_dom"/>
</dbReference>
<reference evidence="15" key="1">
    <citation type="submission" date="2006-02" db="EMBL/GenBank/DDBJ databases">
        <title>Complete sequence of chromosome of Rhodoferax ferrireducens DSM 15236.</title>
        <authorList>
            <person name="Copeland A."/>
            <person name="Lucas S."/>
            <person name="Lapidus A."/>
            <person name="Barry K."/>
            <person name="Detter J.C."/>
            <person name="Glavina del Rio T."/>
            <person name="Hammon N."/>
            <person name="Israni S."/>
            <person name="Pitluck S."/>
            <person name="Brettin T."/>
            <person name="Bruce D."/>
            <person name="Han C."/>
            <person name="Tapia R."/>
            <person name="Gilna P."/>
            <person name="Kiss H."/>
            <person name="Schmutz J."/>
            <person name="Larimer F."/>
            <person name="Land M."/>
            <person name="Kyrpides N."/>
            <person name="Ivanova N."/>
            <person name="Richardson P."/>
        </authorList>
    </citation>
    <scope>NUCLEOTIDE SEQUENCE [LARGE SCALE GENOMIC DNA]</scope>
    <source>
        <strain evidence="15">ATCC BAA-621 / DSM 15236 / T118</strain>
    </source>
</reference>
<feature type="transmembrane region" description="Helical" evidence="10">
    <location>
        <begin position="308"/>
        <end position="330"/>
    </location>
</feature>
<keyword evidence="6" id="KW-0547">Nucleotide-binding</keyword>
<dbReference type="InterPro" id="IPR004358">
    <property type="entry name" value="Sig_transdc_His_kin-like_C"/>
</dbReference>
<dbReference type="Gene3D" id="3.30.565.10">
    <property type="entry name" value="Histidine kinase-like ATPase, C-terminal domain"/>
    <property type="match status" value="1"/>
</dbReference>
<dbReference type="HOGENOM" id="CLU_019564_0_0_4"/>
<dbReference type="SMART" id="SM00387">
    <property type="entry name" value="HATPase_c"/>
    <property type="match status" value="1"/>
</dbReference>
<evidence type="ECO:0000256" key="6">
    <source>
        <dbReference type="ARBA" id="ARBA00022741"/>
    </source>
</evidence>
<dbReference type="EMBL" id="CP000267">
    <property type="protein sequence ID" value="ABD71292.1"/>
    <property type="molecule type" value="Genomic_DNA"/>
</dbReference>
<accession>Q21SG1</accession>
<feature type="domain" description="PAS" evidence="12">
    <location>
        <begin position="396"/>
        <end position="431"/>
    </location>
</feature>
<dbReference type="Pfam" id="PF00672">
    <property type="entry name" value="HAMP"/>
    <property type="match status" value="1"/>
</dbReference>
<dbReference type="PROSITE" id="PS50885">
    <property type="entry name" value="HAMP"/>
    <property type="match status" value="1"/>
</dbReference>
<dbReference type="Proteomes" id="UP000008332">
    <property type="component" value="Chromosome"/>
</dbReference>
<dbReference type="SUPFAM" id="SSF55874">
    <property type="entry name" value="ATPase domain of HSP90 chaperone/DNA topoisomerase II/histidine kinase"/>
    <property type="match status" value="1"/>
</dbReference>
<proteinExistence type="predicted"/>
<dbReference type="PRINTS" id="PR00344">
    <property type="entry name" value="BCTRLSENSOR"/>
</dbReference>
<dbReference type="GO" id="GO:0000155">
    <property type="term" value="F:phosphorelay sensor kinase activity"/>
    <property type="evidence" value="ECO:0007669"/>
    <property type="project" value="InterPro"/>
</dbReference>
<dbReference type="SUPFAM" id="SSF55785">
    <property type="entry name" value="PYP-like sensor domain (PAS domain)"/>
    <property type="match status" value="1"/>
</dbReference>
<evidence type="ECO:0000256" key="9">
    <source>
        <dbReference type="ARBA" id="ARBA00023012"/>
    </source>
</evidence>
<dbReference type="SMART" id="SM00304">
    <property type="entry name" value="HAMP"/>
    <property type="match status" value="1"/>
</dbReference>
<dbReference type="eggNOG" id="COG5000">
    <property type="taxonomic scope" value="Bacteria"/>
</dbReference>
<keyword evidence="10" id="KW-1133">Transmembrane helix</keyword>
<dbReference type="InterPro" id="IPR003660">
    <property type="entry name" value="HAMP_dom"/>
</dbReference>
<dbReference type="CDD" id="cd06225">
    <property type="entry name" value="HAMP"/>
    <property type="match status" value="1"/>
</dbReference>
<keyword evidence="10" id="KW-0812">Transmembrane</keyword>
<evidence type="ECO:0000313" key="14">
    <source>
        <dbReference type="EMBL" id="ABD71292.1"/>
    </source>
</evidence>
<dbReference type="CDD" id="cd00082">
    <property type="entry name" value="HisKA"/>
    <property type="match status" value="1"/>
</dbReference>
<dbReference type="InterPro" id="IPR036890">
    <property type="entry name" value="HATPase_C_sf"/>
</dbReference>
<keyword evidence="9" id="KW-0902">Two-component regulatory system</keyword>
<dbReference type="InterPro" id="IPR005467">
    <property type="entry name" value="His_kinase_dom"/>
</dbReference>
<evidence type="ECO:0000256" key="1">
    <source>
        <dbReference type="ARBA" id="ARBA00000085"/>
    </source>
</evidence>
<evidence type="ECO:0000259" key="11">
    <source>
        <dbReference type="PROSITE" id="PS50109"/>
    </source>
</evidence>
<dbReference type="InterPro" id="IPR000014">
    <property type="entry name" value="PAS"/>
</dbReference>
<dbReference type="Pfam" id="PF00512">
    <property type="entry name" value="HisKA"/>
    <property type="match status" value="1"/>
</dbReference>
<dbReference type="RefSeq" id="WP_011465855.1">
    <property type="nucleotide sequence ID" value="NC_007908.1"/>
</dbReference>
<dbReference type="InterPro" id="IPR017232">
    <property type="entry name" value="NtrY"/>
</dbReference>
<evidence type="ECO:0000256" key="4">
    <source>
        <dbReference type="ARBA" id="ARBA00022553"/>
    </source>
</evidence>
<feature type="domain" description="Histidine kinase" evidence="11">
    <location>
        <begin position="536"/>
        <end position="755"/>
    </location>
</feature>
<dbReference type="SMART" id="SM00388">
    <property type="entry name" value="HisKA"/>
    <property type="match status" value="1"/>
</dbReference>
<dbReference type="GO" id="GO:0005524">
    <property type="term" value="F:ATP binding"/>
    <property type="evidence" value="ECO:0007669"/>
    <property type="project" value="UniProtKB-KW"/>
</dbReference>
<comment type="catalytic activity">
    <reaction evidence="1">
        <text>ATP + protein L-histidine = ADP + protein N-phospho-L-histidine.</text>
        <dbReference type="EC" id="2.7.13.3"/>
    </reaction>
</comment>
<protein>
    <recommendedName>
        <fullName evidence="3">histidine kinase</fullName>
        <ecNumber evidence="3">2.7.13.3</ecNumber>
    </recommendedName>
</protein>
<dbReference type="Gene3D" id="6.10.340.10">
    <property type="match status" value="1"/>
</dbReference>
<gene>
    <name evidence="14" type="ordered locus">Rfer_3588</name>
</gene>
<comment type="subcellular location">
    <subcellularLocation>
        <location evidence="2">Membrane</location>
    </subcellularLocation>
</comment>
<dbReference type="PANTHER" id="PTHR43065">
    <property type="entry name" value="SENSOR HISTIDINE KINASE"/>
    <property type="match status" value="1"/>
</dbReference>
<evidence type="ECO:0000259" key="12">
    <source>
        <dbReference type="PROSITE" id="PS50112"/>
    </source>
</evidence>
<keyword evidence="8" id="KW-0067">ATP-binding</keyword>
<organism evidence="14 15">
    <name type="scientific">Albidiferax ferrireducens (strain ATCC BAA-621 / DSM 15236 / T118)</name>
    <name type="common">Rhodoferax ferrireducens</name>
    <dbReference type="NCBI Taxonomy" id="338969"/>
    <lineage>
        <taxon>Bacteria</taxon>
        <taxon>Pseudomonadati</taxon>
        <taxon>Pseudomonadota</taxon>
        <taxon>Betaproteobacteria</taxon>
        <taxon>Burkholderiales</taxon>
        <taxon>Comamonadaceae</taxon>
        <taxon>Rhodoferax</taxon>
    </lineage>
</organism>
<keyword evidence="5 14" id="KW-0808">Transferase</keyword>
<dbReference type="PROSITE" id="PS50112">
    <property type="entry name" value="PAS"/>
    <property type="match status" value="1"/>
</dbReference>
<feature type="transmembrane region" description="Helical" evidence="10">
    <location>
        <begin position="21"/>
        <end position="42"/>
    </location>
</feature>
<dbReference type="KEGG" id="rfr:Rfer_3588"/>
<dbReference type="InterPro" id="IPR003594">
    <property type="entry name" value="HATPase_dom"/>
</dbReference>
<feature type="transmembrane region" description="Helical" evidence="10">
    <location>
        <begin position="96"/>
        <end position="118"/>
    </location>
</feature>
<keyword evidence="15" id="KW-1185">Reference proteome</keyword>
<feature type="transmembrane region" description="Helical" evidence="10">
    <location>
        <begin position="62"/>
        <end position="84"/>
    </location>
</feature>
<dbReference type="SMART" id="SM00091">
    <property type="entry name" value="PAS"/>
    <property type="match status" value="1"/>
</dbReference>
<sequence>MSHVGPSIEPAGRFSLRNSRTLRWTVGVGLVVMVVVGLVLLFLLTQATTNRDMYERNYARLFVLNVVVASLLLMVIVWIAYRLVKRLRQGKFGSRLLVKLAAIFALAGFAPGVLIYVVSYQFVSRSIESWFDVKVEGALDAGLNLGRATLEALSSDLASKARGAASQLANTPDVSAALPLERVREQLGESDVLLWSAAGQLIAAAGQSRYQLNPERPSQQQFRSARAQKFITWIEGLDDWVPGVVVNARIKALVLVSSNSLGLLEQPRFLLVSQTLPSTLVANALAVTQANQEYQERALAREGLRRMYIGTLTLSLFLAVFGAVLLAVVLGNQIARPLLLLADGVSQVAAGDLTPKASLQGRDELDGLTRSFADMTQQLSDARQAVQASMQQVNSARANLQTILDNLTAGVIVLDAQGVIVSSNPGATRILRVPLAAYEGQRLSDIEGLQTFAASVQAQFDSFLASNDQHRFDHWQQSFELGNGVTNLAGRQPSNALVLVARGASLPGATRLLVFDDISEIVSAQRAQAWGEVARRLAHEIKNPLTPIQLSAERLEMKLTGKIAPPEQALLTKSVKTIVTQVDAMKRLVNEFRDYARLPAAELRPVDLNALVTDVLQLYASETSPVPVQMELDPSVPTIMGDAQQLRQVMHNLLQNAQDASESAGNTDAEHPVIIRTQWLENAGLARLSVLDCGTGFPDSILKRAFEPYVTTKPKGTGLGLAVVKKIADEHGARVDIANRVADGQTLGAQVSLSFATENVAPGEPGDSCIPKERA</sequence>
<keyword evidence="10" id="KW-0472">Membrane</keyword>
<dbReference type="PANTHER" id="PTHR43065:SF10">
    <property type="entry name" value="PEROXIDE STRESS-ACTIVATED HISTIDINE KINASE MAK3"/>
    <property type="match status" value="1"/>
</dbReference>
<dbReference type="Gene3D" id="1.10.287.130">
    <property type="match status" value="1"/>
</dbReference>
<evidence type="ECO:0000256" key="5">
    <source>
        <dbReference type="ARBA" id="ARBA00022679"/>
    </source>
</evidence>
<dbReference type="AlphaFoldDB" id="Q21SG1"/>
<keyword evidence="7 14" id="KW-0418">Kinase</keyword>
<evidence type="ECO:0000256" key="7">
    <source>
        <dbReference type="ARBA" id="ARBA00022777"/>
    </source>
</evidence>
<dbReference type="GO" id="GO:0016020">
    <property type="term" value="C:membrane"/>
    <property type="evidence" value="ECO:0007669"/>
    <property type="project" value="UniProtKB-SubCell"/>
</dbReference>
<dbReference type="PROSITE" id="PS50109">
    <property type="entry name" value="HIS_KIN"/>
    <property type="match status" value="1"/>
</dbReference>